<feature type="transmembrane region" description="Helical" evidence="13">
    <location>
        <begin position="154"/>
        <end position="174"/>
    </location>
</feature>
<evidence type="ECO:0000256" key="5">
    <source>
        <dbReference type="ARBA" id="ARBA00022955"/>
    </source>
</evidence>
<keyword evidence="9 13" id="KW-0443">Lipid metabolism</keyword>
<comment type="subcellular location">
    <subcellularLocation>
        <location evidence="1">Membrane</location>
        <topology evidence="1">Multi-pass membrane protein</topology>
    </subcellularLocation>
</comment>
<keyword evidence="7 13" id="KW-0560">Oxidoreductase</keyword>
<dbReference type="Gene3D" id="1.20.120.1630">
    <property type="match status" value="1"/>
</dbReference>
<dbReference type="Proteomes" id="UP000294003">
    <property type="component" value="Unassembled WGS sequence"/>
</dbReference>
<dbReference type="Pfam" id="PF01222">
    <property type="entry name" value="ERG4_ERG24"/>
    <property type="match status" value="1"/>
</dbReference>
<proteinExistence type="inferred from homology"/>
<evidence type="ECO:0000256" key="4">
    <source>
        <dbReference type="ARBA" id="ARBA00022692"/>
    </source>
</evidence>
<feature type="transmembrane region" description="Helical" evidence="13">
    <location>
        <begin position="120"/>
        <end position="142"/>
    </location>
</feature>
<evidence type="ECO:0000256" key="8">
    <source>
        <dbReference type="ARBA" id="ARBA00023011"/>
    </source>
</evidence>
<keyword evidence="4 13" id="KW-0812">Transmembrane</keyword>
<comment type="caution">
    <text evidence="14">The sequence shown here is derived from an EMBL/GenBank/DDBJ whole genome shotgun (WGS) entry which is preliminary data.</text>
</comment>
<feature type="transmembrane region" description="Helical" evidence="13">
    <location>
        <begin position="78"/>
        <end position="100"/>
    </location>
</feature>
<reference evidence="14 15" key="1">
    <citation type="submission" date="2018-06" db="EMBL/GenBank/DDBJ databases">
        <title>Complete Genomes of Monosporascus.</title>
        <authorList>
            <person name="Robinson A.J."/>
            <person name="Natvig D.O."/>
        </authorList>
    </citation>
    <scope>NUCLEOTIDE SEQUENCE [LARGE SCALE GENOMIC DNA]</scope>
    <source>
        <strain evidence="14 15">CBS 609.92</strain>
    </source>
</reference>
<organism evidence="14 15">
    <name type="scientific">Monosporascus cannonballus</name>
    <dbReference type="NCBI Taxonomy" id="155416"/>
    <lineage>
        <taxon>Eukaryota</taxon>
        <taxon>Fungi</taxon>
        <taxon>Dikarya</taxon>
        <taxon>Ascomycota</taxon>
        <taxon>Pezizomycotina</taxon>
        <taxon>Sordariomycetes</taxon>
        <taxon>Xylariomycetidae</taxon>
        <taxon>Xylariales</taxon>
        <taxon>Xylariales incertae sedis</taxon>
        <taxon>Monosporascus</taxon>
    </lineage>
</organism>
<dbReference type="PROSITE" id="PS01017">
    <property type="entry name" value="STEROL_REDUCT_1"/>
    <property type="match status" value="1"/>
</dbReference>
<name>A0ABY0HK34_9PEZI</name>
<feature type="transmembrane region" description="Helical" evidence="13">
    <location>
        <begin position="317"/>
        <end position="338"/>
    </location>
</feature>
<evidence type="ECO:0000256" key="12">
    <source>
        <dbReference type="ARBA" id="ARBA00023221"/>
    </source>
</evidence>
<comment type="similarity">
    <text evidence="2 13">Belongs to the ERG4/ERG24 family.</text>
</comment>
<evidence type="ECO:0000256" key="11">
    <source>
        <dbReference type="ARBA" id="ARBA00023166"/>
    </source>
</evidence>
<keyword evidence="15" id="KW-1185">Reference proteome</keyword>
<feature type="transmembrane region" description="Helical" evidence="13">
    <location>
        <begin position="250"/>
        <end position="269"/>
    </location>
</feature>
<keyword evidence="5 13" id="KW-0752">Steroid biosynthesis</keyword>
<evidence type="ECO:0000256" key="1">
    <source>
        <dbReference type="ARBA" id="ARBA00004141"/>
    </source>
</evidence>
<sequence>MAGKIKKAAPKQHGYEFGGPFGTAAITFGLPILCYVLTFACNDVTGCPAPSLLHPKSLSLEQLKAEVGWPEDGIWGLASWKATFGVLGYYAFNALLYRILPATEMEGTELRSGGRLKYRFNSFASIVTTFVLVLSGTIAQGADFPLWTFIADNYVQILTANILIAYFLATFVYVRSFSVKPGNPEHRELAAGGCTGNMMYDFYIGRELNPRVTLPLIGEIDIKSYMELRPGLLGWIIMNGAFVAKQYRSYGWVSDSIVFVALVQAFYVLDSQYMEPAILTTMDITTDGFGFMLSFGDLVWVPFFYSQQTRYLSTHPVVLGPLGIAGVTALLAIGFYIFRASNSQKNAFRSNPTDPAVAHIKYMETKTGSRLMISGWWGIARHINYLGDWLQSFPYSMPTGFAGYVILTAGTGAEGAVRMRDGREVVQGPAKYWGMLFTYFYVVYFAVLLIHRDRRDDEKCTRKYGEDWEKYKKIFSAVLISSSLMPALSAPSGLTLLDYCVAEVKERTAADIECTGKLAAEIGGLFNEVRHGDLDLVEACRRVHALDAKIEAHEGMLEQFVENYPATSSGFVFLPAGTHRKHCEDAKLEITAARIGILEKLQKEVVATRTVQATQQLQEIQNGIAVCKNGSETTSHGPEPIQYISDHSETKSKMIYAWNFAEHMETIDFRPPNGIWHWWNVSRQLHSYRLWGNDHLNYVLRDGTKLLCAERHERGHPRDYSGKDSLKSLVLRFYNHIVLELEIGEPSHIRTPVALPKYVAFLGSLFEAFSGSEGGRPPYESSTNNLCLVMGVTKPSKSVWLVYRYEFRKGGNILEYGFHQDKNMFPTMEKEFDPALVCEDIRDWEEPNSSYALPHFNNEKVEDAMRRTACRVKPVFTRPNLDDLLGAIEEGWTGHGDGRNYARAN</sequence>
<dbReference type="InterPro" id="IPR001171">
    <property type="entry name" value="ERG24_DHCR-like"/>
</dbReference>
<dbReference type="EMBL" id="QJNS01000002">
    <property type="protein sequence ID" value="RYO95349.1"/>
    <property type="molecule type" value="Genomic_DNA"/>
</dbReference>
<keyword evidence="10 13" id="KW-0472">Membrane</keyword>
<evidence type="ECO:0000313" key="14">
    <source>
        <dbReference type="EMBL" id="RYO95349.1"/>
    </source>
</evidence>
<feature type="transmembrane region" description="Helical" evidence="13">
    <location>
        <begin position="21"/>
        <end position="40"/>
    </location>
</feature>
<dbReference type="PANTHER" id="PTHR21257">
    <property type="entry name" value="DELTA(14)-STEROL REDUCTASE"/>
    <property type="match status" value="1"/>
</dbReference>
<keyword evidence="8 13" id="KW-0756">Sterol biosynthesis</keyword>
<feature type="transmembrane region" description="Helical" evidence="13">
    <location>
        <begin position="289"/>
        <end position="305"/>
    </location>
</feature>
<evidence type="ECO:0000256" key="2">
    <source>
        <dbReference type="ARBA" id="ARBA00005402"/>
    </source>
</evidence>
<keyword evidence="6 13" id="KW-1133">Transmembrane helix</keyword>
<evidence type="ECO:0000256" key="3">
    <source>
        <dbReference type="ARBA" id="ARBA00022516"/>
    </source>
</evidence>
<keyword evidence="12 13" id="KW-0753">Steroid metabolism</keyword>
<evidence type="ECO:0000256" key="10">
    <source>
        <dbReference type="ARBA" id="ARBA00023136"/>
    </source>
</evidence>
<feature type="transmembrane region" description="Helical" evidence="13">
    <location>
        <begin position="432"/>
        <end position="450"/>
    </location>
</feature>
<keyword evidence="3 13" id="KW-0444">Lipid biosynthesis</keyword>
<evidence type="ECO:0000256" key="9">
    <source>
        <dbReference type="ARBA" id="ARBA00023098"/>
    </source>
</evidence>
<dbReference type="PROSITE" id="PS01018">
    <property type="entry name" value="STEROL_REDUCT_2"/>
    <property type="match status" value="1"/>
</dbReference>
<accession>A0ABY0HK34</accession>
<evidence type="ECO:0000256" key="13">
    <source>
        <dbReference type="RuleBase" id="RU369120"/>
    </source>
</evidence>
<gene>
    <name evidence="14" type="ORF">DL762_000091</name>
</gene>
<keyword evidence="11 13" id="KW-1207">Sterol metabolism</keyword>
<evidence type="ECO:0000313" key="15">
    <source>
        <dbReference type="Proteomes" id="UP000294003"/>
    </source>
</evidence>
<protein>
    <recommendedName>
        <fullName evidence="13">Delta(14)-sterol reductase</fullName>
    </recommendedName>
    <alternativeName>
        <fullName evidence="13">C-14 sterol reductase</fullName>
    </alternativeName>
    <alternativeName>
        <fullName evidence="13">Sterol C14-reductase</fullName>
    </alternativeName>
</protein>
<dbReference type="PANTHER" id="PTHR21257:SF52">
    <property type="entry name" value="DELTA(14)-STEROL REDUCTASE TM7SF2"/>
    <property type="match status" value="1"/>
</dbReference>
<dbReference type="InterPro" id="IPR018083">
    <property type="entry name" value="Sterol_reductase_CS"/>
</dbReference>
<evidence type="ECO:0000256" key="6">
    <source>
        <dbReference type="ARBA" id="ARBA00022989"/>
    </source>
</evidence>
<evidence type="ECO:0000256" key="7">
    <source>
        <dbReference type="ARBA" id="ARBA00023002"/>
    </source>
</evidence>